<evidence type="ECO:0000256" key="1">
    <source>
        <dbReference type="SAM" id="Coils"/>
    </source>
</evidence>
<dbReference type="AlphaFoldDB" id="A0A399FCQ6"/>
<organism evidence="2 3">
    <name type="scientific">Meiothermus granaticius NBRC 107808</name>
    <dbReference type="NCBI Taxonomy" id="1227551"/>
    <lineage>
        <taxon>Bacteria</taxon>
        <taxon>Thermotogati</taxon>
        <taxon>Deinococcota</taxon>
        <taxon>Deinococci</taxon>
        <taxon>Thermales</taxon>
        <taxon>Thermaceae</taxon>
        <taxon>Meiothermus</taxon>
    </lineage>
</organism>
<dbReference type="RefSeq" id="WP_119355650.1">
    <property type="nucleotide sequence ID" value="NZ_BJXM01000022.1"/>
</dbReference>
<reference evidence="2 3" key="1">
    <citation type="submission" date="2018-08" db="EMBL/GenBank/DDBJ databases">
        <title>Meiothermus granaticius genome AF-68 sequencing project.</title>
        <authorList>
            <person name="Da Costa M.S."/>
            <person name="Albuquerque L."/>
            <person name="Raposo P."/>
            <person name="Froufe H.J.C."/>
            <person name="Barroso C.S."/>
            <person name="Egas C."/>
        </authorList>
    </citation>
    <scope>NUCLEOTIDE SEQUENCE [LARGE SCALE GENOMIC DNA]</scope>
    <source>
        <strain evidence="2 3">AF-68</strain>
    </source>
</reference>
<dbReference type="Proteomes" id="UP000266178">
    <property type="component" value="Unassembled WGS sequence"/>
</dbReference>
<gene>
    <name evidence="2" type="ORF">Mgrana_00109</name>
</gene>
<name>A0A399FCQ6_9DEIN</name>
<evidence type="ECO:0000313" key="2">
    <source>
        <dbReference type="EMBL" id="RIH94023.1"/>
    </source>
</evidence>
<keyword evidence="3" id="KW-1185">Reference proteome</keyword>
<sequence length="97" mass="10689">MNPQEALHELSQAAEALAQAQIERNRAKEALELARATALLSGALSGKNAEEREAQARTTLAQEYERLNRAEENLILARARAEIARAALEVGLRKEQI</sequence>
<dbReference type="EMBL" id="QWLB01000001">
    <property type="protein sequence ID" value="RIH94023.1"/>
    <property type="molecule type" value="Genomic_DNA"/>
</dbReference>
<protein>
    <submittedName>
        <fullName evidence="2">Uncharacterized protein</fullName>
    </submittedName>
</protein>
<proteinExistence type="predicted"/>
<keyword evidence="1" id="KW-0175">Coiled coil</keyword>
<feature type="coiled-coil region" evidence="1">
    <location>
        <begin position="10"/>
        <end position="87"/>
    </location>
</feature>
<comment type="caution">
    <text evidence="2">The sequence shown here is derived from an EMBL/GenBank/DDBJ whole genome shotgun (WGS) entry which is preliminary data.</text>
</comment>
<evidence type="ECO:0000313" key="3">
    <source>
        <dbReference type="Proteomes" id="UP000266178"/>
    </source>
</evidence>
<accession>A0A399FCQ6</accession>